<keyword evidence="2" id="KW-1185">Reference proteome</keyword>
<dbReference type="AlphaFoldDB" id="A0A2D0NKR0"/>
<comment type="caution">
    <text evidence="1">The sequence shown here is derived from an EMBL/GenBank/DDBJ whole genome shotgun (WGS) entry which is preliminary data.</text>
</comment>
<dbReference type="GO" id="GO:0006313">
    <property type="term" value="P:DNA transposition"/>
    <property type="evidence" value="ECO:0007669"/>
    <property type="project" value="InterPro"/>
</dbReference>
<evidence type="ECO:0000313" key="1">
    <source>
        <dbReference type="EMBL" id="PHN08323.1"/>
    </source>
</evidence>
<name>A0A2D0NKR0_FLAN2</name>
<dbReference type="GO" id="GO:0003677">
    <property type="term" value="F:DNA binding"/>
    <property type="evidence" value="ECO:0007669"/>
    <property type="project" value="InterPro"/>
</dbReference>
<reference evidence="1 2" key="1">
    <citation type="submission" date="2017-10" db="EMBL/GenBank/DDBJ databases">
        <title>The draft genome sequence of Lewinella nigricans NBRC 102662.</title>
        <authorList>
            <person name="Wang K."/>
        </authorList>
    </citation>
    <scope>NUCLEOTIDE SEQUENCE [LARGE SCALE GENOMIC DNA]</scope>
    <source>
        <strain evidence="1 2">NBRC 102662</strain>
    </source>
</reference>
<dbReference type="RefSeq" id="WP_099148525.1">
    <property type="nucleotide sequence ID" value="NZ_PDUD01000002.1"/>
</dbReference>
<dbReference type="Pfam" id="PF03400">
    <property type="entry name" value="DDE_Tnp_IS1"/>
    <property type="match status" value="1"/>
</dbReference>
<dbReference type="OrthoDB" id="964996at2"/>
<dbReference type="Proteomes" id="UP000223913">
    <property type="component" value="Unassembled WGS sequence"/>
</dbReference>
<gene>
    <name evidence="1" type="ORF">CRP01_03090</name>
</gene>
<sequence length="170" mass="19538">MILCPSCQSIKIVKIGKTYTVGRIISAKLWLTVGVQQQSLHHKRSARNDPQSPESTDQSAGYMLIFFGKLPWLLDFGELVWKEVPMDIGLNNLWLKKLRPEKAQFIVIQLDEAWSFVDNKKQKRWIWGVFDPVNRLVVAFQIGNRGKESAKALLCKIPVGYKRKCFFATD</sequence>
<accession>A0A2D0NKR0</accession>
<dbReference type="InterPro" id="IPR005063">
    <property type="entry name" value="Transposase_27"/>
</dbReference>
<evidence type="ECO:0000313" key="2">
    <source>
        <dbReference type="Proteomes" id="UP000223913"/>
    </source>
</evidence>
<dbReference type="EMBL" id="PDUD01000002">
    <property type="protein sequence ID" value="PHN08323.1"/>
    <property type="molecule type" value="Genomic_DNA"/>
</dbReference>
<evidence type="ECO:0008006" key="3">
    <source>
        <dbReference type="Google" id="ProtNLM"/>
    </source>
</evidence>
<organism evidence="1 2">
    <name type="scientific">Flavilitoribacter nigricans (strain ATCC 23147 / DSM 23189 / NBRC 102662 / NCIMB 1420 / SS-2)</name>
    <name type="common">Lewinella nigricans</name>
    <dbReference type="NCBI Taxonomy" id="1122177"/>
    <lineage>
        <taxon>Bacteria</taxon>
        <taxon>Pseudomonadati</taxon>
        <taxon>Bacteroidota</taxon>
        <taxon>Saprospiria</taxon>
        <taxon>Saprospirales</taxon>
        <taxon>Lewinellaceae</taxon>
        <taxon>Flavilitoribacter</taxon>
    </lineage>
</organism>
<dbReference type="GO" id="GO:0004803">
    <property type="term" value="F:transposase activity"/>
    <property type="evidence" value="ECO:0007669"/>
    <property type="project" value="InterPro"/>
</dbReference>
<proteinExistence type="predicted"/>
<protein>
    <recommendedName>
        <fullName evidence="3">IS1 family transposase</fullName>
    </recommendedName>
</protein>